<evidence type="ECO:0000259" key="4">
    <source>
        <dbReference type="Pfam" id="PF13296"/>
    </source>
</evidence>
<dbReference type="Proteomes" id="UP001629230">
    <property type="component" value="Unassembled WGS sequence"/>
</dbReference>
<dbReference type="Pfam" id="PF13296">
    <property type="entry name" value="T6SS_Vgr"/>
    <property type="match status" value="1"/>
</dbReference>
<dbReference type="Pfam" id="PF04717">
    <property type="entry name" value="Phage_base_V"/>
    <property type="match status" value="1"/>
</dbReference>
<dbReference type="NCBIfam" id="TIGR03361">
    <property type="entry name" value="VI_Rhs_Vgr"/>
    <property type="match status" value="1"/>
</dbReference>
<dbReference type="EMBL" id="JAQQEZ010000004">
    <property type="protein sequence ID" value="MFM0000783.1"/>
    <property type="molecule type" value="Genomic_DNA"/>
</dbReference>
<comment type="caution">
    <text evidence="5">The sequence shown here is derived from an EMBL/GenBank/DDBJ whole genome shotgun (WGS) entry which is preliminary data.</text>
</comment>
<sequence>MGAQEIIAAIKGGLLQSERLLKLDTPLGTDVLLPQRVVGHSRLGRDYEFTLDTVSTTNNIELKKLIAQPVTLWLQQTDQSYAPHHGYVHTARRLGSDSAITSYQIGFVSWMHFLRFRKDARIWQDKTVDEILTDVFNMHPQAQGAFRFSLRNPLPQRSFCVQSEDDWNFCQRLMETEGLFGYFEQAADGKSHILVVTDDISTLQPLSPQTVDFYRSGTNSETDAFVQWSGTRTLQSTSLITRTFDYKVPSPAANPKGTATPTLSTQGDLPQQAEVYEYTGAYSYAKQNRGDQLSKVRMEEWESRAKRFSGVGAVRRVDAGRWFELTNHPDHGAGSAQERQFAVIAVEWVIENNLPVSSGTTDFPHSLKQKIAAARAQHANNPTLVVKATDGSEGFFMATVEAQRKAIPFRSPFEHEKPEMHMQTATVVGPANEEVYTDQLNRIKVQMHWDRLNPGDENASCWIRVAQSDAGGSYGGVHVPRIGEEVIVSFLDGDCDRPIVTGRVYNGAKTPDWHSNGILSGHKSKEYQGSGYNQMVMDDATGQNRVQLYSSSTNAQLHLGYLIAQNGNSRGAYLGSGFDLKSDAYGAVRAAQGLYVTTHPANGTSSQPLDVRDANSQLTNSESVIEALSRASETHQAESLNEGHDALKSFTDATQNSVSGATGSGGNTAGGGTGSANTFKEPIMLFATPAGIAISTQKSAHSTATEHVNLVSGQSTHIATGKSLLASVGEKISLFVQNAGMKLFAAKGKVEIQSQSDNVELTAQKTFRLLSATEKIEAAADQEILLTSGGAYIRIAGGNIDIHAPGMVDVKGAQHSFNGPTSQGYPLPSARPDQPGQLELLHQYANGEPVKGGQFSVLDANGGVLRQGALDANGRMTVSGLPPGVAQVQFGADPRDPSQPANYFKSMNWPAEPLHASGDAAAASQMASFLPAAASSASGAAAAAGSSSVAASAASALASTAKGAVGSAVGGASQLASLANIASQGSGGLTSMAKSQATGYAQNALAKALPSGASAAVSQASQAASTAKEISSIAQSARSALPAINGIV</sequence>
<keyword evidence="6" id="KW-1185">Reference proteome</keyword>
<dbReference type="Gene3D" id="4.10.220.110">
    <property type="match status" value="1"/>
</dbReference>
<feature type="domain" description="DUF2345" evidence="3">
    <location>
        <begin position="672"/>
        <end position="820"/>
    </location>
</feature>
<reference evidence="5 6" key="1">
    <citation type="journal article" date="2024" name="Chem. Sci.">
        <title>Discovery of megapolipeptins by genome mining of a Burkholderiales bacteria collection.</title>
        <authorList>
            <person name="Paulo B.S."/>
            <person name="Recchia M.J.J."/>
            <person name="Lee S."/>
            <person name="Fergusson C.H."/>
            <person name="Romanowski S.B."/>
            <person name="Hernandez A."/>
            <person name="Krull N."/>
            <person name="Liu D.Y."/>
            <person name="Cavanagh H."/>
            <person name="Bos A."/>
            <person name="Gray C.A."/>
            <person name="Murphy B.T."/>
            <person name="Linington R.G."/>
            <person name="Eustaquio A.S."/>
        </authorList>
    </citation>
    <scope>NUCLEOTIDE SEQUENCE [LARGE SCALE GENOMIC DNA]</scope>
    <source>
        <strain evidence="5 6">RL17-350-BIC-A</strain>
    </source>
</reference>
<protein>
    <submittedName>
        <fullName evidence="5">Type VI secretion system Vgr family protein</fullName>
    </submittedName>
</protein>
<evidence type="ECO:0000256" key="1">
    <source>
        <dbReference type="ARBA" id="ARBA00005558"/>
    </source>
</evidence>
<proteinExistence type="inferred from homology"/>
<dbReference type="InterPro" id="IPR028244">
    <property type="entry name" value="T6SS_Rhs_Vgr_dom"/>
</dbReference>
<feature type="domain" description="Gp5/Type VI secretion system Vgr protein OB-fold" evidence="2">
    <location>
        <begin position="437"/>
        <end position="505"/>
    </location>
</feature>
<dbReference type="Gene3D" id="2.40.50.230">
    <property type="entry name" value="Gp5 N-terminal domain"/>
    <property type="match status" value="1"/>
</dbReference>
<evidence type="ECO:0000313" key="6">
    <source>
        <dbReference type="Proteomes" id="UP001629230"/>
    </source>
</evidence>
<dbReference type="Gene3D" id="3.55.50.10">
    <property type="entry name" value="Baseplate protein-like domains"/>
    <property type="match status" value="1"/>
</dbReference>
<dbReference type="SUPFAM" id="SSF69279">
    <property type="entry name" value="Phage tail proteins"/>
    <property type="match status" value="2"/>
</dbReference>
<dbReference type="InterPro" id="IPR037026">
    <property type="entry name" value="Vgr_OB-fold_dom_sf"/>
</dbReference>
<comment type="similarity">
    <text evidence="1">Belongs to the VgrG protein family.</text>
</comment>
<dbReference type="InterPro" id="IPR018769">
    <property type="entry name" value="VgrG2_DUF2345"/>
</dbReference>
<gene>
    <name evidence="5" type="ORF">PQR57_07135</name>
</gene>
<feature type="domain" description="Putative type VI secretion system Rhs element associated Vgr" evidence="4">
    <location>
        <begin position="525"/>
        <end position="631"/>
    </location>
</feature>
<dbReference type="Pfam" id="PF10106">
    <property type="entry name" value="DUF2345"/>
    <property type="match status" value="1"/>
</dbReference>
<dbReference type="NCBIfam" id="TIGR01646">
    <property type="entry name" value="vgr_GE"/>
    <property type="match status" value="1"/>
</dbReference>
<dbReference type="InterPro" id="IPR006531">
    <property type="entry name" value="Gp5/Vgr_OB"/>
</dbReference>
<organism evidence="5 6">
    <name type="scientific">Paraburkholderia dipogonis</name>
    <dbReference type="NCBI Taxonomy" id="1211383"/>
    <lineage>
        <taxon>Bacteria</taxon>
        <taxon>Pseudomonadati</taxon>
        <taxon>Pseudomonadota</taxon>
        <taxon>Betaproteobacteria</taxon>
        <taxon>Burkholderiales</taxon>
        <taxon>Burkholderiaceae</taxon>
        <taxon>Paraburkholderia</taxon>
    </lineage>
</organism>
<dbReference type="SUPFAM" id="SSF69255">
    <property type="entry name" value="gp5 N-terminal domain-like"/>
    <property type="match status" value="1"/>
</dbReference>
<evidence type="ECO:0000313" key="5">
    <source>
        <dbReference type="EMBL" id="MFM0000783.1"/>
    </source>
</evidence>
<name>A0ABW9ALH4_9BURK</name>
<dbReference type="InterPro" id="IPR017847">
    <property type="entry name" value="T6SS_RhsGE_Vgr_subset"/>
</dbReference>
<dbReference type="RefSeq" id="WP_408176282.1">
    <property type="nucleotide sequence ID" value="NZ_JAQQEZ010000004.1"/>
</dbReference>
<evidence type="ECO:0000259" key="3">
    <source>
        <dbReference type="Pfam" id="PF10106"/>
    </source>
</evidence>
<dbReference type="SUPFAM" id="SSF69349">
    <property type="entry name" value="Phage fibre proteins"/>
    <property type="match status" value="1"/>
</dbReference>
<dbReference type="InterPro" id="IPR006533">
    <property type="entry name" value="T6SS_Vgr_RhsGE"/>
</dbReference>
<evidence type="ECO:0000259" key="2">
    <source>
        <dbReference type="Pfam" id="PF04717"/>
    </source>
</evidence>
<dbReference type="Pfam" id="PF05954">
    <property type="entry name" value="Phage_GPD"/>
    <property type="match status" value="1"/>
</dbReference>
<dbReference type="Gene3D" id="2.30.110.50">
    <property type="match status" value="1"/>
</dbReference>
<accession>A0ABW9ALH4</accession>